<dbReference type="KEGG" id="rxy:Rxyl_0307"/>
<dbReference type="HOGENOM" id="CLU_030006_3_1_11"/>
<sequence>MLAAAPAGAKAGAKQPEPEDVVLNVGHRGASGYAPEHTFTAYDLALRMGADYIEQDLQMTRDGVLVVLHDETLDRTARPTAESGPGDCTGLVREKTLAQIKTCDVGSWFNEAYPQYARPEYVGLRIPTLEEVFQRYRKSVNYYIETKSPEAAPGMEEELLRLMDEYGLTRPAAERWQVLIQSFSPASLQKVHALDPSLPLIQLFSGTETSETIRAKLDATAAYAVGIGPSKDDVDAELVGAAHARCLDVHPYTVNESAEMEGLIATGVDGMFTNFPDRLDAVLGESAIDGRKRAAALAERANDACRGEEERGRTASNGI</sequence>
<name>Q1AZ95_RUBXD</name>
<dbReference type="InterPro" id="IPR017946">
    <property type="entry name" value="PLC-like_Pdiesterase_TIM-brl"/>
</dbReference>
<dbReference type="InterPro" id="IPR030395">
    <property type="entry name" value="GP_PDE_dom"/>
</dbReference>
<dbReference type="AlphaFoldDB" id="Q1AZ95"/>
<dbReference type="Proteomes" id="UP000006637">
    <property type="component" value="Chromosome"/>
</dbReference>
<keyword evidence="2" id="KW-0378">Hydrolase</keyword>
<dbReference type="GO" id="GO:0008889">
    <property type="term" value="F:glycerophosphodiester phosphodiesterase activity"/>
    <property type="evidence" value="ECO:0007669"/>
    <property type="project" value="UniProtKB-EC"/>
</dbReference>
<evidence type="ECO:0000259" key="1">
    <source>
        <dbReference type="PROSITE" id="PS51704"/>
    </source>
</evidence>
<accession>Q1AZ95</accession>
<gene>
    <name evidence="2" type="ordered locus">Rxyl_0307</name>
</gene>
<dbReference type="GO" id="GO:0006629">
    <property type="term" value="P:lipid metabolic process"/>
    <property type="evidence" value="ECO:0007669"/>
    <property type="project" value="InterPro"/>
</dbReference>
<reference evidence="2 3" key="1">
    <citation type="submission" date="2006-06" db="EMBL/GenBank/DDBJ databases">
        <title>Complete sequence of Rubrobacter xylanophilus DSM 9941.</title>
        <authorList>
            <consortium name="US DOE Joint Genome Institute"/>
            <person name="Copeland A."/>
            <person name="Lucas S."/>
            <person name="Lapidus A."/>
            <person name="Barry K."/>
            <person name="Detter J.C."/>
            <person name="Glavina del Rio T."/>
            <person name="Hammon N."/>
            <person name="Israni S."/>
            <person name="Dalin E."/>
            <person name="Tice H."/>
            <person name="Pitluck S."/>
            <person name="Munk A.C."/>
            <person name="Brettin T."/>
            <person name="Bruce D."/>
            <person name="Han C."/>
            <person name="Tapia R."/>
            <person name="Gilna P."/>
            <person name="Schmutz J."/>
            <person name="Larimer F."/>
            <person name="Land M."/>
            <person name="Hauser L."/>
            <person name="Kyrpides N."/>
            <person name="Lykidis A."/>
            <person name="da Costa M.S."/>
            <person name="Rainey F.A."/>
            <person name="Empadinhas N."/>
            <person name="Jolivet E."/>
            <person name="Battista J.R."/>
            <person name="Richardson P."/>
        </authorList>
    </citation>
    <scope>NUCLEOTIDE SEQUENCE [LARGE SCALE GENOMIC DNA]</scope>
    <source>
        <strain evidence="3">DSM 9941 / NBRC 16129 / PRD-1</strain>
    </source>
</reference>
<proteinExistence type="predicted"/>
<dbReference type="STRING" id="266117.Rxyl_0307"/>
<evidence type="ECO:0000313" key="3">
    <source>
        <dbReference type="Proteomes" id="UP000006637"/>
    </source>
</evidence>
<protein>
    <submittedName>
        <fullName evidence="2">Glycerophosphodiester phosphodiesterase</fullName>
        <ecNumber evidence="2">3.1.4.46</ecNumber>
    </submittedName>
</protein>
<dbReference type="Gene3D" id="3.20.20.190">
    <property type="entry name" value="Phosphatidylinositol (PI) phosphodiesterase"/>
    <property type="match status" value="1"/>
</dbReference>
<keyword evidence="3" id="KW-1185">Reference proteome</keyword>
<dbReference type="PROSITE" id="PS51704">
    <property type="entry name" value="GP_PDE"/>
    <property type="match status" value="1"/>
</dbReference>
<evidence type="ECO:0000313" key="2">
    <source>
        <dbReference type="EMBL" id="ABG03283.1"/>
    </source>
</evidence>
<dbReference type="eggNOG" id="COG0584">
    <property type="taxonomic scope" value="Bacteria"/>
</dbReference>
<feature type="domain" description="GP-PDE" evidence="1">
    <location>
        <begin position="22"/>
        <end position="283"/>
    </location>
</feature>
<dbReference type="SUPFAM" id="SSF51695">
    <property type="entry name" value="PLC-like phosphodiesterases"/>
    <property type="match status" value="1"/>
</dbReference>
<dbReference type="PANTHER" id="PTHR46211:SF7">
    <property type="entry name" value="GLYCEROPHOSPHODIESTER PHOSPHODIESTERASE"/>
    <property type="match status" value="1"/>
</dbReference>
<dbReference type="Pfam" id="PF03009">
    <property type="entry name" value="GDPD"/>
    <property type="match status" value="1"/>
</dbReference>
<dbReference type="PANTHER" id="PTHR46211">
    <property type="entry name" value="GLYCEROPHOSPHORYL DIESTER PHOSPHODIESTERASE"/>
    <property type="match status" value="1"/>
</dbReference>
<organism evidence="2 3">
    <name type="scientific">Rubrobacter xylanophilus (strain DSM 9941 / JCM 11954 / NBRC 16129 / PRD-1)</name>
    <dbReference type="NCBI Taxonomy" id="266117"/>
    <lineage>
        <taxon>Bacteria</taxon>
        <taxon>Bacillati</taxon>
        <taxon>Actinomycetota</taxon>
        <taxon>Rubrobacteria</taxon>
        <taxon>Rubrobacterales</taxon>
        <taxon>Rubrobacteraceae</taxon>
        <taxon>Rubrobacter</taxon>
    </lineage>
</organism>
<dbReference type="CDD" id="cd08601">
    <property type="entry name" value="GDPD_SaGlpQ_like"/>
    <property type="match status" value="1"/>
</dbReference>
<dbReference type="PhylomeDB" id="Q1AZ95"/>
<dbReference type="EC" id="3.1.4.46" evidence="2"/>
<dbReference type="RefSeq" id="WP_011563301.1">
    <property type="nucleotide sequence ID" value="NC_008148.1"/>
</dbReference>
<dbReference type="EMBL" id="CP000386">
    <property type="protein sequence ID" value="ABG03283.1"/>
    <property type="molecule type" value="Genomic_DNA"/>
</dbReference>